<feature type="compositionally biased region" description="Basic and acidic residues" evidence="1">
    <location>
        <begin position="204"/>
        <end position="219"/>
    </location>
</feature>
<organism evidence="4">
    <name type="scientific">Gongylonema pulchrum</name>
    <dbReference type="NCBI Taxonomy" id="637853"/>
    <lineage>
        <taxon>Eukaryota</taxon>
        <taxon>Metazoa</taxon>
        <taxon>Ecdysozoa</taxon>
        <taxon>Nematoda</taxon>
        <taxon>Chromadorea</taxon>
        <taxon>Rhabditida</taxon>
        <taxon>Spirurina</taxon>
        <taxon>Spiruromorpha</taxon>
        <taxon>Spiruroidea</taxon>
        <taxon>Gongylonematidae</taxon>
        <taxon>Gongylonema</taxon>
    </lineage>
</organism>
<dbReference type="AlphaFoldDB" id="A0A183DJC1"/>
<name>A0A183DJC1_9BILA</name>
<feature type="compositionally biased region" description="Basic and acidic residues" evidence="1">
    <location>
        <begin position="12"/>
        <end position="49"/>
    </location>
</feature>
<feature type="compositionally biased region" description="Basic and acidic residues" evidence="1">
    <location>
        <begin position="82"/>
        <end position="91"/>
    </location>
</feature>
<reference evidence="2 3" key="2">
    <citation type="submission" date="2018-11" db="EMBL/GenBank/DDBJ databases">
        <authorList>
            <consortium name="Pathogen Informatics"/>
        </authorList>
    </citation>
    <scope>NUCLEOTIDE SEQUENCE [LARGE SCALE GENOMIC DNA]</scope>
</reference>
<dbReference type="Proteomes" id="UP000271098">
    <property type="component" value="Unassembled WGS sequence"/>
</dbReference>
<dbReference type="EMBL" id="UYRT01026690">
    <property type="protein sequence ID" value="VDK65440.1"/>
    <property type="molecule type" value="Genomic_DNA"/>
</dbReference>
<evidence type="ECO:0000313" key="3">
    <source>
        <dbReference type="Proteomes" id="UP000271098"/>
    </source>
</evidence>
<sequence length="258" mass="28889">MFASTAIMRGKTCRDNEFSSSDGEKNLHELQNHQSPKHDFHAKSDKGDNEFYGDNEFSSSDEENEEDFQALHSEKKKIQKHTFNESRKDKTCDDDEFSSSDGEEDSRVPEVHLGQNGTYTESDEGEIHGDDEFSNSGEENLHSENKKIQKHMHNESRKEKTCENSEFSSSDGEEDSHVPGLQLAVFDKGKPCSDDEFSSSGDEGNSKFLRDHQGLEHGHFGFGGGEIQELGEFSNSDGDEGNSKPLESRQDSEYGDIG</sequence>
<evidence type="ECO:0000313" key="4">
    <source>
        <dbReference type="WBParaSite" id="GPUH_0000882201-mRNA-1"/>
    </source>
</evidence>
<feature type="region of interest" description="Disordered" evidence="1">
    <location>
        <begin position="1"/>
        <end position="258"/>
    </location>
</feature>
<feature type="compositionally biased region" description="Acidic residues" evidence="1">
    <location>
        <begin position="59"/>
        <end position="68"/>
    </location>
</feature>
<protein>
    <submittedName>
        <fullName evidence="2 4">Uncharacterized protein</fullName>
    </submittedName>
</protein>
<proteinExistence type="predicted"/>
<evidence type="ECO:0000313" key="2">
    <source>
        <dbReference type="EMBL" id="VDK65440.1"/>
    </source>
</evidence>
<accession>A0A183DJC1</accession>
<reference evidence="4" key="1">
    <citation type="submission" date="2016-06" db="UniProtKB">
        <authorList>
            <consortium name="WormBaseParasite"/>
        </authorList>
    </citation>
    <scope>IDENTIFICATION</scope>
</reference>
<dbReference type="WBParaSite" id="GPUH_0000882201-mRNA-1">
    <property type="protein sequence ID" value="GPUH_0000882201-mRNA-1"/>
    <property type="gene ID" value="GPUH_0000882201"/>
</dbReference>
<gene>
    <name evidence="2" type="ORF">GPUH_LOCUS8815</name>
</gene>
<evidence type="ECO:0000256" key="1">
    <source>
        <dbReference type="SAM" id="MobiDB-lite"/>
    </source>
</evidence>
<keyword evidence="3" id="KW-1185">Reference proteome</keyword>
<feature type="compositionally biased region" description="Acidic residues" evidence="1">
    <location>
        <begin position="92"/>
        <end position="104"/>
    </location>
</feature>
<feature type="compositionally biased region" description="Basic and acidic residues" evidence="1">
    <location>
        <begin position="139"/>
        <end position="163"/>
    </location>
</feature>